<sequence length="258" mass="28474">MSAFSSSPALFSCVGRGGFAGRDRSFRCSVDRQALFNRIAPLYDNLNDLLSLGQHRVWKRMAVSWSGAKIGDSALDLCCGSGDLSFLLAEKVGLAGKVTGLDFSKEQLSIASVKQASLWNSCYKNITWVEGDALDLPFPDDYFDAVTMGYGLRNLIDKWAAMKEIHRVLRPGSRVSILDFNKSTDIYITLLQEWMLDNVVVPVATSYGLTEQYKYLKSSIRDFLTGPEQEKLAKDVGFAKAKHYEIGGGLMGALVATR</sequence>
<dbReference type="GO" id="GO:0032259">
    <property type="term" value="P:methylation"/>
    <property type="evidence" value="ECO:0007669"/>
    <property type="project" value="UniProtKB-KW"/>
</dbReference>
<gene>
    <name evidence="4" type="primary">MENG</name>
    <name evidence="5" type="ORF">H6P81_009808</name>
</gene>
<dbReference type="Gene3D" id="3.40.50.150">
    <property type="entry name" value="Vaccinia Virus protein VP39"/>
    <property type="match status" value="1"/>
</dbReference>
<accession>A0AAV7ELX6</accession>
<dbReference type="HAMAP" id="MF_01982">
    <property type="entry name" value="MenG_phylloquinone_subfam"/>
    <property type="match status" value="1"/>
</dbReference>
<comment type="function">
    <text evidence="4">Involved in the biosynthesis of phylloquinone (vitamin K1). Methyltransferase required for the conversion of 2-phytyl-1,4-beta-naphthoquinol to phylloquinol.</text>
</comment>
<evidence type="ECO:0000256" key="1">
    <source>
        <dbReference type="ARBA" id="ARBA00022603"/>
    </source>
</evidence>
<dbReference type="PANTHER" id="PTHR43591">
    <property type="entry name" value="METHYLTRANSFERASE"/>
    <property type="match status" value="1"/>
</dbReference>
<dbReference type="GO" id="GO:0042372">
    <property type="term" value="P:phylloquinone biosynthetic process"/>
    <property type="evidence" value="ECO:0007669"/>
    <property type="project" value="UniProtKB-UniRule"/>
</dbReference>
<dbReference type="SUPFAM" id="SSF53335">
    <property type="entry name" value="S-adenosyl-L-methionine-dependent methyltransferases"/>
    <property type="match status" value="1"/>
</dbReference>
<keyword evidence="2 4" id="KW-0808">Transferase</keyword>
<dbReference type="EMBL" id="JAINDJ010000004">
    <property type="protein sequence ID" value="KAG9449843.1"/>
    <property type="molecule type" value="Genomic_DNA"/>
</dbReference>
<evidence type="ECO:0000256" key="3">
    <source>
        <dbReference type="ARBA" id="ARBA00022691"/>
    </source>
</evidence>
<dbReference type="PROSITE" id="PS01183">
    <property type="entry name" value="UBIE_1"/>
    <property type="match status" value="1"/>
</dbReference>
<dbReference type="NCBIfam" id="NF001244">
    <property type="entry name" value="PRK00216.1-5"/>
    <property type="match status" value="1"/>
</dbReference>
<proteinExistence type="inferred from homology"/>
<comment type="catalytic activity">
    <reaction evidence="4">
        <text>demethylphylloquinol + S-adenosyl-L-methionine = phylloquinol + S-adenosyl-L-homocysteine + H(+)</text>
        <dbReference type="Rhea" id="RHEA:40551"/>
        <dbReference type="ChEBI" id="CHEBI:15378"/>
        <dbReference type="ChEBI" id="CHEBI:28433"/>
        <dbReference type="ChEBI" id="CHEBI:57856"/>
        <dbReference type="ChEBI" id="CHEBI:59789"/>
        <dbReference type="ChEBI" id="CHEBI:87844"/>
        <dbReference type="EC" id="2.1.1.329"/>
    </reaction>
</comment>
<keyword evidence="4" id="KW-0934">Plastid</keyword>
<dbReference type="InterPro" id="IPR023576">
    <property type="entry name" value="UbiE/COQ5_MeTrFase_CS"/>
</dbReference>
<protein>
    <recommendedName>
        <fullName evidence="4">2-phytyl-1,4-beta-naphthoquinone methyltransferase, chloroplastic</fullName>
        <ecNumber evidence="4">2.1.1.329</ecNumber>
    </recommendedName>
    <alternativeName>
        <fullName evidence="4">Demethylphylloquinone methyltransferase</fullName>
    </alternativeName>
    <alternativeName>
        <fullName evidence="4">Menaquinone biosynthesis methyltransferase ubiE-like protein</fullName>
    </alternativeName>
</protein>
<organism evidence="5 6">
    <name type="scientific">Aristolochia fimbriata</name>
    <name type="common">White veined hardy Dutchman's pipe vine</name>
    <dbReference type="NCBI Taxonomy" id="158543"/>
    <lineage>
        <taxon>Eukaryota</taxon>
        <taxon>Viridiplantae</taxon>
        <taxon>Streptophyta</taxon>
        <taxon>Embryophyta</taxon>
        <taxon>Tracheophyta</taxon>
        <taxon>Spermatophyta</taxon>
        <taxon>Magnoliopsida</taxon>
        <taxon>Magnoliidae</taxon>
        <taxon>Piperales</taxon>
        <taxon>Aristolochiaceae</taxon>
        <taxon>Aristolochia</taxon>
    </lineage>
</organism>
<comment type="subcellular location">
    <subcellularLocation>
        <location evidence="4">Plastid</location>
        <location evidence="4">Chloroplast</location>
    </subcellularLocation>
</comment>
<comment type="caution">
    <text evidence="5">The sequence shown here is derived from an EMBL/GenBank/DDBJ whole genome shotgun (WGS) entry which is preliminary data.</text>
</comment>
<keyword evidence="3 4" id="KW-0949">S-adenosyl-L-methionine</keyword>
<keyword evidence="4" id="KW-0150">Chloroplast</keyword>
<dbReference type="PANTHER" id="PTHR43591:SF24">
    <property type="entry name" value="2-METHOXY-6-POLYPRENYL-1,4-BENZOQUINOL METHYLASE, MITOCHONDRIAL"/>
    <property type="match status" value="1"/>
</dbReference>
<keyword evidence="1 4" id="KW-0489">Methyltransferase</keyword>
<dbReference type="InterPro" id="IPR004033">
    <property type="entry name" value="UbiE/COQ5_MeTrFase"/>
</dbReference>
<comment type="similarity">
    <text evidence="4">Belongs to the class I-like SAM-binding methyltransferase superfamily. MenG/UbiE family.</text>
</comment>
<dbReference type="InterPro" id="IPR032904">
    <property type="entry name" value="MenG"/>
</dbReference>
<evidence type="ECO:0000313" key="6">
    <source>
        <dbReference type="Proteomes" id="UP000825729"/>
    </source>
</evidence>
<reference evidence="5 6" key="1">
    <citation type="submission" date="2021-07" db="EMBL/GenBank/DDBJ databases">
        <title>The Aristolochia fimbriata genome: insights into angiosperm evolution, floral development and chemical biosynthesis.</title>
        <authorList>
            <person name="Jiao Y."/>
        </authorList>
    </citation>
    <scope>NUCLEOTIDE SEQUENCE [LARGE SCALE GENOMIC DNA]</scope>
    <source>
        <strain evidence="5">IBCAS-2021</strain>
        <tissue evidence="5">Leaf</tissue>
    </source>
</reference>
<dbReference type="PROSITE" id="PS51608">
    <property type="entry name" value="SAM_MT_UBIE"/>
    <property type="match status" value="1"/>
</dbReference>
<dbReference type="AlphaFoldDB" id="A0AAV7ELX6"/>
<dbReference type="GO" id="GO:0052624">
    <property type="term" value="F:2-phytyl-1,4-naphthoquinone methyltransferase activity"/>
    <property type="evidence" value="ECO:0007669"/>
    <property type="project" value="UniProtKB-UniRule"/>
</dbReference>
<dbReference type="GO" id="GO:0009507">
    <property type="term" value="C:chloroplast"/>
    <property type="evidence" value="ECO:0007669"/>
    <property type="project" value="UniProtKB-SubCell"/>
</dbReference>
<dbReference type="EC" id="2.1.1.329" evidence="4"/>
<dbReference type="NCBIfam" id="TIGR01934">
    <property type="entry name" value="MenG_MenH_UbiE"/>
    <property type="match status" value="1"/>
</dbReference>
<dbReference type="HAMAP" id="MF_01813">
    <property type="entry name" value="MenG_UbiE_methyltr"/>
    <property type="match status" value="1"/>
</dbReference>
<dbReference type="Proteomes" id="UP000825729">
    <property type="component" value="Unassembled WGS sequence"/>
</dbReference>
<evidence type="ECO:0000256" key="2">
    <source>
        <dbReference type="ARBA" id="ARBA00022679"/>
    </source>
</evidence>
<evidence type="ECO:0000313" key="5">
    <source>
        <dbReference type="EMBL" id="KAG9449843.1"/>
    </source>
</evidence>
<keyword evidence="6" id="KW-1185">Reference proteome</keyword>
<dbReference type="Pfam" id="PF01209">
    <property type="entry name" value="Ubie_methyltran"/>
    <property type="match status" value="1"/>
</dbReference>
<evidence type="ECO:0000256" key="4">
    <source>
        <dbReference type="HAMAP-Rule" id="MF_03192"/>
    </source>
</evidence>
<dbReference type="CDD" id="cd02440">
    <property type="entry name" value="AdoMet_MTases"/>
    <property type="match status" value="1"/>
</dbReference>
<dbReference type="InterPro" id="IPR029063">
    <property type="entry name" value="SAM-dependent_MTases_sf"/>
</dbReference>
<name>A0AAV7ELX6_ARIFI</name>